<sequence>MTYDTSKVWSWFILSLFLLSFYYLSYRYPLQYNSATTSYAYSDTPMLYQLGKYAIFAGILLLFLMLLLSLKESSFFYQKSVWVDITTVFVLFTFSVSNFIFMKNDYLLQTGLFFSVPLLFYGFPFQRINYNIINRCIEVFIYVAIIVEVYQLINYYAFGRLPALGYPNSLSVRFGSIWDDPNGFALIIPFLIPFVIKSSFSIAKKTLLIISLLATLLFTQSITGVFTLIMSGLIGLTMLYLFDSKARWLKLIVGILFGIIIFYSGFKISIEPSEFWTSYMELKQGSFEGHGAGFLHLENLKPEYLLGFNTEPLGKYAETGYLNLLLNFGIFYLLAFLYIGIVTIKRLAEIIENNRGSKHIRLFYAAFFYVIGFYTAMINLPIETVFPLNLILVLCIVLSYTGKLEGNRDEI</sequence>
<dbReference type="AlphaFoldDB" id="A0A0M4GAM8"/>
<keyword evidence="1" id="KW-0472">Membrane</keyword>
<feature type="transmembrane region" description="Helical" evidence="1">
    <location>
        <begin position="362"/>
        <end position="380"/>
    </location>
</feature>
<protein>
    <submittedName>
        <fullName evidence="2">Uncharacterized protein</fullName>
    </submittedName>
</protein>
<dbReference type="OrthoDB" id="9771198at2"/>
<keyword evidence="1" id="KW-1133">Transmembrane helix</keyword>
<name>A0A0M4GAM8_9BACI</name>
<feature type="transmembrane region" description="Helical" evidence="1">
    <location>
        <begin position="321"/>
        <end position="341"/>
    </location>
</feature>
<feature type="transmembrane region" description="Helical" evidence="1">
    <location>
        <begin position="249"/>
        <end position="270"/>
    </location>
</feature>
<dbReference type="RefSeq" id="WP_053604427.1">
    <property type="nucleotide sequence ID" value="NZ_CP012600.1"/>
</dbReference>
<dbReference type="PATRIC" id="fig|1441095.3.peg.3158"/>
<feature type="transmembrane region" description="Helical" evidence="1">
    <location>
        <begin position="9"/>
        <end position="26"/>
    </location>
</feature>
<feature type="transmembrane region" description="Helical" evidence="1">
    <location>
        <begin position="46"/>
        <end position="69"/>
    </location>
</feature>
<evidence type="ECO:0000256" key="1">
    <source>
        <dbReference type="SAM" id="Phobius"/>
    </source>
</evidence>
<feature type="transmembrane region" description="Helical" evidence="1">
    <location>
        <begin position="81"/>
        <end position="100"/>
    </location>
</feature>
<feature type="transmembrane region" description="Helical" evidence="1">
    <location>
        <begin position="177"/>
        <end position="195"/>
    </location>
</feature>
<organism evidence="2 3">
    <name type="scientific">Bacillus gobiensis</name>
    <dbReference type="NCBI Taxonomy" id="1441095"/>
    <lineage>
        <taxon>Bacteria</taxon>
        <taxon>Bacillati</taxon>
        <taxon>Bacillota</taxon>
        <taxon>Bacilli</taxon>
        <taxon>Bacillales</taxon>
        <taxon>Bacillaceae</taxon>
        <taxon>Bacillus</taxon>
    </lineage>
</organism>
<dbReference type="Proteomes" id="UP000067625">
    <property type="component" value="Chromosome"/>
</dbReference>
<feature type="transmembrane region" description="Helical" evidence="1">
    <location>
        <begin position="137"/>
        <end position="157"/>
    </location>
</feature>
<keyword evidence="1" id="KW-0812">Transmembrane</keyword>
<keyword evidence="3" id="KW-1185">Reference proteome</keyword>
<reference evidence="3" key="1">
    <citation type="submission" date="2015-08" db="EMBL/GenBank/DDBJ databases">
        <title>Genome sequencing project for genomic taxonomy and phylogenomics of Bacillus-like bacteria.</title>
        <authorList>
            <person name="Liu B."/>
            <person name="Wang J."/>
            <person name="Zhu Y."/>
            <person name="Liu G."/>
            <person name="Chen Q."/>
            <person name="Chen Z."/>
            <person name="Lan J."/>
            <person name="Che J."/>
            <person name="Ge C."/>
            <person name="Shi H."/>
            <person name="Pan Z."/>
            <person name="Liu X."/>
        </authorList>
    </citation>
    <scope>NUCLEOTIDE SEQUENCE [LARGE SCALE GENOMIC DNA]</scope>
    <source>
        <strain evidence="3">FJAT-4402</strain>
    </source>
</reference>
<accession>A0A0M4GAM8</accession>
<evidence type="ECO:0000313" key="3">
    <source>
        <dbReference type="Proteomes" id="UP000067625"/>
    </source>
</evidence>
<dbReference type="EMBL" id="CP012600">
    <property type="protein sequence ID" value="ALC82620.1"/>
    <property type="molecule type" value="Genomic_DNA"/>
</dbReference>
<feature type="transmembrane region" description="Helical" evidence="1">
    <location>
        <begin position="386"/>
        <end position="402"/>
    </location>
</feature>
<reference evidence="2 3" key="2">
    <citation type="journal article" date="2016" name="Int. J. Syst. Evol. Microbiol.">
        <title>Bacillus gobiensis sp. nov., isolated from a soil sample.</title>
        <authorList>
            <person name="Liu B."/>
            <person name="Liu G.H."/>
            <person name="Cetin S."/>
            <person name="Schumann P."/>
            <person name="Pan Z.Z."/>
            <person name="Chen Q.Q."/>
        </authorList>
    </citation>
    <scope>NUCLEOTIDE SEQUENCE [LARGE SCALE GENOMIC DNA]</scope>
    <source>
        <strain evidence="2 3">FJAT-4402</strain>
    </source>
</reference>
<proteinExistence type="predicted"/>
<evidence type="ECO:0000313" key="2">
    <source>
        <dbReference type="EMBL" id="ALC82620.1"/>
    </source>
</evidence>
<feature type="transmembrane region" description="Helical" evidence="1">
    <location>
        <begin position="106"/>
        <end position="125"/>
    </location>
</feature>
<gene>
    <name evidence="2" type="ORF">AM592_14325</name>
</gene>